<accession>A0AA37QE05</accession>
<comment type="similarity">
    <text evidence="1 9 10">Belongs to the DNA mismatch repair MutS family.</text>
</comment>
<dbReference type="CDD" id="cd03284">
    <property type="entry name" value="ABC_MutS1"/>
    <property type="match status" value="1"/>
</dbReference>
<evidence type="ECO:0000256" key="4">
    <source>
        <dbReference type="ARBA" id="ARBA00022763"/>
    </source>
</evidence>
<evidence type="ECO:0000256" key="7">
    <source>
        <dbReference type="ARBA" id="ARBA00023204"/>
    </source>
</evidence>
<dbReference type="AlphaFoldDB" id="A0AA37QE05"/>
<dbReference type="SMART" id="SM00534">
    <property type="entry name" value="MUTSac"/>
    <property type="match status" value="1"/>
</dbReference>
<dbReference type="Pfam" id="PF05188">
    <property type="entry name" value="MutS_II"/>
    <property type="match status" value="1"/>
</dbReference>
<dbReference type="Gene3D" id="1.10.1420.10">
    <property type="match status" value="2"/>
</dbReference>
<evidence type="ECO:0000256" key="10">
    <source>
        <dbReference type="RuleBase" id="RU003756"/>
    </source>
</evidence>
<gene>
    <name evidence="9 13" type="primary">mutS</name>
    <name evidence="13" type="ORF">rosag_15060</name>
</gene>
<keyword evidence="3 9" id="KW-0547">Nucleotide-binding</keyword>
<evidence type="ECO:0000313" key="13">
    <source>
        <dbReference type="EMBL" id="GLC24993.1"/>
    </source>
</evidence>
<dbReference type="InterPro" id="IPR007696">
    <property type="entry name" value="DNA_mismatch_repair_MutS_core"/>
</dbReference>
<dbReference type="GO" id="GO:0003684">
    <property type="term" value="F:damaged DNA binding"/>
    <property type="evidence" value="ECO:0007669"/>
    <property type="project" value="UniProtKB-UniRule"/>
</dbReference>
<dbReference type="SUPFAM" id="SSF48334">
    <property type="entry name" value="DNA repair protein MutS, domain III"/>
    <property type="match status" value="1"/>
</dbReference>
<dbReference type="InterPro" id="IPR016151">
    <property type="entry name" value="DNA_mismatch_repair_MutS_N"/>
</dbReference>
<dbReference type="GO" id="GO:0005829">
    <property type="term" value="C:cytosol"/>
    <property type="evidence" value="ECO:0007669"/>
    <property type="project" value="TreeGrafter"/>
</dbReference>
<dbReference type="InterPro" id="IPR017261">
    <property type="entry name" value="DNA_mismatch_repair_MutS/MSH"/>
</dbReference>
<dbReference type="InterPro" id="IPR027417">
    <property type="entry name" value="P-loop_NTPase"/>
</dbReference>
<dbReference type="HAMAP" id="MF_00096">
    <property type="entry name" value="MutS"/>
    <property type="match status" value="1"/>
</dbReference>
<dbReference type="InterPro" id="IPR000432">
    <property type="entry name" value="DNA_mismatch_repair_MutS_C"/>
</dbReference>
<feature type="binding site" evidence="9">
    <location>
        <begin position="633"/>
        <end position="640"/>
    </location>
    <ligand>
        <name>ATP</name>
        <dbReference type="ChEBI" id="CHEBI:30616"/>
    </ligand>
</feature>
<dbReference type="Gene3D" id="3.30.420.110">
    <property type="entry name" value="MutS, connector domain"/>
    <property type="match status" value="1"/>
</dbReference>
<dbReference type="Pfam" id="PF01624">
    <property type="entry name" value="MutS_I"/>
    <property type="match status" value="1"/>
</dbReference>
<feature type="domain" description="DNA mismatch repair proteins mutS family" evidence="12">
    <location>
        <begin position="707"/>
        <end position="723"/>
    </location>
</feature>
<dbReference type="FunFam" id="3.40.50.300:FF:000870">
    <property type="entry name" value="MutS protein homolog 4"/>
    <property type="match status" value="1"/>
</dbReference>
<dbReference type="GO" id="GO:0006298">
    <property type="term" value="P:mismatch repair"/>
    <property type="evidence" value="ECO:0007669"/>
    <property type="project" value="UniProtKB-UniRule"/>
</dbReference>
<dbReference type="Pfam" id="PF05192">
    <property type="entry name" value="MutS_III"/>
    <property type="match status" value="1"/>
</dbReference>
<dbReference type="NCBIfam" id="NF003810">
    <property type="entry name" value="PRK05399.1"/>
    <property type="match status" value="1"/>
</dbReference>
<dbReference type="Pfam" id="PF00488">
    <property type="entry name" value="MutS_V"/>
    <property type="match status" value="1"/>
</dbReference>
<evidence type="ECO:0000259" key="12">
    <source>
        <dbReference type="PROSITE" id="PS00486"/>
    </source>
</evidence>
<comment type="caution">
    <text evidence="13">The sequence shown here is derived from an EMBL/GenBank/DDBJ whole genome shotgun (WGS) entry which is preliminary data.</text>
</comment>
<keyword evidence="6 9" id="KW-0238">DNA-binding</keyword>
<dbReference type="PANTHER" id="PTHR11361:SF34">
    <property type="entry name" value="DNA MISMATCH REPAIR PROTEIN MSH1, MITOCHONDRIAL"/>
    <property type="match status" value="1"/>
</dbReference>
<dbReference type="InterPro" id="IPR005748">
    <property type="entry name" value="DNA_mismatch_repair_MutS"/>
</dbReference>
<feature type="region of interest" description="Disordered" evidence="11">
    <location>
        <begin position="824"/>
        <end position="852"/>
    </location>
</feature>
<dbReference type="SUPFAM" id="SSF55271">
    <property type="entry name" value="DNA repair protein MutS, domain I"/>
    <property type="match status" value="1"/>
</dbReference>
<evidence type="ECO:0000256" key="1">
    <source>
        <dbReference type="ARBA" id="ARBA00006271"/>
    </source>
</evidence>
<dbReference type="Gene3D" id="6.10.140.430">
    <property type="match status" value="1"/>
</dbReference>
<dbReference type="InterPro" id="IPR007861">
    <property type="entry name" value="DNA_mismatch_repair_MutS_clamp"/>
</dbReference>
<dbReference type="InterPro" id="IPR007860">
    <property type="entry name" value="DNA_mmatch_repair_MutS_con_dom"/>
</dbReference>
<evidence type="ECO:0000256" key="11">
    <source>
        <dbReference type="SAM" id="MobiDB-lite"/>
    </source>
</evidence>
<keyword evidence="4 9" id="KW-0227">DNA damage</keyword>
<evidence type="ECO:0000256" key="3">
    <source>
        <dbReference type="ARBA" id="ARBA00022741"/>
    </source>
</evidence>
<reference evidence="13" key="1">
    <citation type="submission" date="2022-08" db="EMBL/GenBank/DDBJ databases">
        <title>Draft genome sequencing of Roseisolibacter agri AW1220.</title>
        <authorList>
            <person name="Tobiishi Y."/>
            <person name="Tonouchi A."/>
        </authorList>
    </citation>
    <scope>NUCLEOTIDE SEQUENCE</scope>
    <source>
        <strain evidence="13">AW1220</strain>
    </source>
</reference>
<dbReference type="PIRSF" id="PIRSF037677">
    <property type="entry name" value="DNA_mis_repair_Msh6"/>
    <property type="match status" value="1"/>
</dbReference>
<name>A0AA37QE05_9BACT</name>
<dbReference type="Proteomes" id="UP001161325">
    <property type="component" value="Unassembled WGS sequence"/>
</dbReference>
<dbReference type="InterPro" id="IPR036187">
    <property type="entry name" value="DNA_mismatch_repair_MutS_sf"/>
</dbReference>
<dbReference type="InterPro" id="IPR036678">
    <property type="entry name" value="MutS_con_dom_sf"/>
</dbReference>
<dbReference type="Gene3D" id="3.40.50.300">
    <property type="entry name" value="P-loop containing nucleotide triphosphate hydrolases"/>
    <property type="match status" value="1"/>
</dbReference>
<dbReference type="InterPro" id="IPR007695">
    <property type="entry name" value="DNA_mismatch_repair_MutS-lik_N"/>
</dbReference>
<dbReference type="GO" id="GO:0140664">
    <property type="term" value="F:ATP-dependent DNA damage sensor activity"/>
    <property type="evidence" value="ECO:0007669"/>
    <property type="project" value="InterPro"/>
</dbReference>
<organism evidence="13 14">
    <name type="scientific">Roseisolibacter agri</name>
    <dbReference type="NCBI Taxonomy" id="2014610"/>
    <lineage>
        <taxon>Bacteria</taxon>
        <taxon>Pseudomonadati</taxon>
        <taxon>Gemmatimonadota</taxon>
        <taxon>Gemmatimonadia</taxon>
        <taxon>Gemmatimonadales</taxon>
        <taxon>Gemmatimonadaceae</taxon>
        <taxon>Roseisolibacter</taxon>
    </lineage>
</organism>
<dbReference type="Gene3D" id="3.40.1170.10">
    <property type="entry name" value="DNA repair protein MutS, domain I"/>
    <property type="match status" value="1"/>
</dbReference>
<dbReference type="PANTHER" id="PTHR11361">
    <property type="entry name" value="DNA MISMATCH REPAIR PROTEIN MUTS FAMILY MEMBER"/>
    <property type="match status" value="1"/>
</dbReference>
<evidence type="ECO:0000256" key="5">
    <source>
        <dbReference type="ARBA" id="ARBA00022840"/>
    </source>
</evidence>
<keyword evidence="5 9" id="KW-0067">ATP-binding</keyword>
<evidence type="ECO:0000256" key="8">
    <source>
        <dbReference type="ARBA" id="ARBA00024647"/>
    </source>
</evidence>
<evidence type="ECO:0000256" key="2">
    <source>
        <dbReference type="ARBA" id="ARBA00021982"/>
    </source>
</evidence>
<dbReference type="InterPro" id="IPR045076">
    <property type="entry name" value="MutS"/>
</dbReference>
<keyword evidence="7 9" id="KW-0234">DNA repair</keyword>
<dbReference type="SUPFAM" id="SSF52540">
    <property type="entry name" value="P-loop containing nucleoside triphosphate hydrolases"/>
    <property type="match status" value="1"/>
</dbReference>
<dbReference type="GO" id="GO:0030983">
    <property type="term" value="F:mismatched DNA binding"/>
    <property type="evidence" value="ECO:0007669"/>
    <property type="project" value="InterPro"/>
</dbReference>
<evidence type="ECO:0000313" key="14">
    <source>
        <dbReference type="Proteomes" id="UP001161325"/>
    </source>
</evidence>
<dbReference type="SMART" id="SM00533">
    <property type="entry name" value="MUTSd"/>
    <property type="match status" value="1"/>
</dbReference>
<dbReference type="GO" id="GO:0005524">
    <property type="term" value="F:ATP binding"/>
    <property type="evidence" value="ECO:0007669"/>
    <property type="project" value="UniProtKB-UniRule"/>
</dbReference>
<proteinExistence type="inferred from homology"/>
<dbReference type="EMBL" id="BRXS01000002">
    <property type="protein sequence ID" value="GLC24993.1"/>
    <property type="molecule type" value="Genomic_DNA"/>
</dbReference>
<protein>
    <recommendedName>
        <fullName evidence="2 9">DNA mismatch repair protein MutS</fullName>
    </recommendedName>
</protein>
<dbReference type="Pfam" id="PF05190">
    <property type="entry name" value="MutS_IV"/>
    <property type="match status" value="1"/>
</dbReference>
<evidence type="ECO:0000256" key="9">
    <source>
        <dbReference type="HAMAP-Rule" id="MF_00096"/>
    </source>
</evidence>
<sequence>MAVMEQQDTPLMQQWRAAKASSQGAIVFARVGDFYEMFYEDAELASRVLGLTLTSRNNGGAAEVPLAGIPVKACSEYLRRLVQRGYRVAICEQVEDPKLAKGLVRREVVETITPGAAFADDLLDGTRHNFLCALRLAGSGDGAVIGVAAADVSTGEFRLAVAPRRDADAWLARLSPREVLIARGAEDDRHLHGLDGVLVTEREAWEFDPSLARDDLQRQFAVHSLEGFGLGPSDEAAVGAAGALLRYLRELQPGGLPHLARPSVERAGGTMPLDEMTRRNLELVESLRPGGDVDGERAGTLLGVLDRTQTPMGARLLRQWLLAPLVERDAIDARLDAVSAIAADALARETLREALDGVRDVERLASKAAAGRATPRELRALGDSLGRLPQVKQALERLLADGGATGRLADVAAKWEDCAELCSEVSNALVPRPPLQLGDEATIAPGTDAELDELRALRDGGKDAIAEIQAAERARTGIQSLKVGFNKVFGYYLEISNAHRERVPDDYQRRQTLTGGERYVTPALKEYEEKVLNAAERIELRERALFEALRTRAGAEIARLQVIAARVAELDVLAALAEVAEREGYVRPALTDGFDCDVVGGRHPVVERMMAREKFIPNDLRLTEDSRLIILTGPNMAGKSTILRQVGLIQLMAQVGSFVPATRATLGVVDRLFTRVGASDNLVRGQSTFMVEMTETSAILNTATRRSLVLLDEIGRGTSTYDGVSIAWSVSEHLHDQVGCKTIFATHYHELVALADELSAVRNMTVAVREVGDQVLFLHRLIPGGADRSYGIEVGRLAGLPAPVLARAKEVLALLEGEGANMANALDRGGSPSAERRAPSTGRRSALGARRSTGSQLGLFGLEEPTHAPAPPHPVVESLKTVDPNNLTPMQALELIARLAAEAQRS</sequence>
<comment type="function">
    <text evidence="8 9">This protein is involved in the repair of mismatches in DNA. It is possible that it carries out the mismatch recognition step. This protein has a weak ATPase activity.</text>
</comment>
<keyword evidence="14" id="KW-1185">Reference proteome</keyword>
<evidence type="ECO:0000256" key="6">
    <source>
        <dbReference type="ARBA" id="ARBA00023125"/>
    </source>
</evidence>
<dbReference type="PROSITE" id="PS00486">
    <property type="entry name" value="DNA_MISMATCH_REPAIR_2"/>
    <property type="match status" value="1"/>
</dbReference>
<dbReference type="NCBIfam" id="TIGR01070">
    <property type="entry name" value="mutS1"/>
    <property type="match status" value="1"/>
</dbReference>
<dbReference type="SUPFAM" id="SSF53150">
    <property type="entry name" value="DNA repair protein MutS, domain II"/>
    <property type="match status" value="1"/>
</dbReference>